<feature type="domain" description="J" evidence="8">
    <location>
        <begin position="22"/>
        <end position="86"/>
    </location>
</feature>
<proteinExistence type="predicted"/>
<feature type="coiled-coil region" evidence="6">
    <location>
        <begin position="246"/>
        <end position="273"/>
    </location>
</feature>
<evidence type="ECO:0000313" key="10">
    <source>
        <dbReference type="Proteomes" id="UP000887229"/>
    </source>
</evidence>
<feature type="compositionally biased region" description="Basic and acidic residues" evidence="7">
    <location>
        <begin position="168"/>
        <end position="187"/>
    </location>
</feature>
<feature type="region of interest" description="Disordered" evidence="7">
    <location>
        <begin position="168"/>
        <end position="193"/>
    </location>
</feature>
<dbReference type="EMBL" id="MU251258">
    <property type="protein sequence ID" value="KAG9253341.1"/>
    <property type="molecule type" value="Genomic_DNA"/>
</dbReference>
<keyword evidence="3" id="KW-0963">Cytoplasm</keyword>
<reference evidence="9" key="1">
    <citation type="journal article" date="2021" name="IMA Fungus">
        <title>Genomic characterization of three marine fungi, including Emericellopsis atlantica sp. nov. with signatures of a generalist lifestyle and marine biomass degradation.</title>
        <authorList>
            <person name="Hagestad O.C."/>
            <person name="Hou L."/>
            <person name="Andersen J.H."/>
            <person name="Hansen E.H."/>
            <person name="Altermark B."/>
            <person name="Li C."/>
            <person name="Kuhnert E."/>
            <person name="Cox R.J."/>
            <person name="Crous P.W."/>
            <person name="Spatafora J.W."/>
            <person name="Lail K."/>
            <person name="Amirebrahimi M."/>
            <person name="Lipzen A."/>
            <person name="Pangilinan J."/>
            <person name="Andreopoulos W."/>
            <person name="Hayes R.D."/>
            <person name="Ng V."/>
            <person name="Grigoriev I.V."/>
            <person name="Jackson S.A."/>
            <person name="Sutton T.D.S."/>
            <person name="Dobson A.D.W."/>
            <person name="Rama T."/>
        </authorList>
    </citation>
    <scope>NUCLEOTIDE SEQUENCE</scope>
    <source>
        <strain evidence="9">TS7</strain>
    </source>
</reference>
<keyword evidence="10" id="KW-1185">Reference proteome</keyword>
<dbReference type="GeneID" id="70288736"/>
<dbReference type="PROSITE" id="PS50076">
    <property type="entry name" value="DNAJ_2"/>
    <property type="match status" value="1"/>
</dbReference>
<dbReference type="InterPro" id="IPR036869">
    <property type="entry name" value="J_dom_sf"/>
</dbReference>
<protein>
    <submittedName>
        <fullName evidence="9">DNAJ domain protein Cwf23</fullName>
    </submittedName>
</protein>
<dbReference type="SMART" id="SM00271">
    <property type="entry name" value="DnaJ"/>
    <property type="match status" value="1"/>
</dbReference>
<gene>
    <name evidence="9" type="ORF">F5Z01DRAFT_163779</name>
</gene>
<keyword evidence="5" id="KW-0539">Nucleus</keyword>
<dbReference type="AlphaFoldDB" id="A0A9P7ZKF8"/>
<comment type="subcellular location">
    <subcellularLocation>
        <location evidence="2">Cytoplasm</location>
    </subcellularLocation>
    <subcellularLocation>
        <location evidence="1">Nucleus</location>
    </subcellularLocation>
</comment>
<evidence type="ECO:0000313" key="9">
    <source>
        <dbReference type="EMBL" id="KAG9253341.1"/>
    </source>
</evidence>
<dbReference type="PRINTS" id="PR00625">
    <property type="entry name" value="JDOMAIN"/>
</dbReference>
<evidence type="ECO:0000256" key="4">
    <source>
        <dbReference type="ARBA" id="ARBA00023186"/>
    </source>
</evidence>
<dbReference type="InterPro" id="IPR052094">
    <property type="entry name" value="Pre-mRNA-splicing_ERAD"/>
</dbReference>
<evidence type="ECO:0000256" key="2">
    <source>
        <dbReference type="ARBA" id="ARBA00004496"/>
    </source>
</evidence>
<dbReference type="CDD" id="cd06257">
    <property type="entry name" value="DnaJ"/>
    <property type="match status" value="1"/>
</dbReference>
<evidence type="ECO:0000259" key="8">
    <source>
        <dbReference type="PROSITE" id="PS50076"/>
    </source>
</evidence>
<accession>A0A9P7ZKF8</accession>
<dbReference type="GO" id="GO:0005681">
    <property type="term" value="C:spliceosomal complex"/>
    <property type="evidence" value="ECO:0007669"/>
    <property type="project" value="TreeGrafter"/>
</dbReference>
<comment type="caution">
    <text evidence="9">The sequence shown here is derived from an EMBL/GenBank/DDBJ whole genome shotgun (WGS) entry which is preliminary data.</text>
</comment>
<dbReference type="GO" id="GO:0000390">
    <property type="term" value="P:spliceosomal complex disassembly"/>
    <property type="evidence" value="ECO:0007669"/>
    <property type="project" value="TreeGrafter"/>
</dbReference>
<dbReference type="OrthoDB" id="376357at2759"/>
<dbReference type="Gene3D" id="1.10.287.110">
    <property type="entry name" value="DnaJ domain"/>
    <property type="match status" value="1"/>
</dbReference>
<dbReference type="PANTHER" id="PTHR44313">
    <property type="entry name" value="DNAJ HOMOLOG SUBFAMILY C MEMBER 17"/>
    <property type="match status" value="1"/>
</dbReference>
<keyword evidence="6" id="KW-0175">Coiled coil</keyword>
<dbReference type="Proteomes" id="UP000887229">
    <property type="component" value="Unassembled WGS sequence"/>
</dbReference>
<evidence type="ECO:0000256" key="6">
    <source>
        <dbReference type="SAM" id="Coils"/>
    </source>
</evidence>
<evidence type="ECO:0000256" key="1">
    <source>
        <dbReference type="ARBA" id="ARBA00004123"/>
    </source>
</evidence>
<dbReference type="PANTHER" id="PTHR44313:SF1">
    <property type="entry name" value="DNAJ HOMOLOG SUBFAMILY C MEMBER 17"/>
    <property type="match status" value="1"/>
</dbReference>
<dbReference type="RefSeq" id="XP_046117265.1">
    <property type="nucleotide sequence ID" value="XM_046257833.1"/>
</dbReference>
<name>A0A9P7ZKF8_9HYPO</name>
<evidence type="ECO:0000256" key="7">
    <source>
        <dbReference type="SAM" id="MobiDB-lite"/>
    </source>
</evidence>
<dbReference type="Pfam" id="PF00226">
    <property type="entry name" value="DnaJ"/>
    <property type="match status" value="1"/>
</dbReference>
<dbReference type="InterPro" id="IPR001623">
    <property type="entry name" value="DnaJ_domain"/>
</dbReference>
<dbReference type="SUPFAM" id="SSF46565">
    <property type="entry name" value="Chaperone J-domain"/>
    <property type="match status" value="1"/>
</dbReference>
<keyword evidence="4" id="KW-0143">Chaperone</keyword>
<evidence type="ECO:0000256" key="5">
    <source>
        <dbReference type="ARBA" id="ARBA00023242"/>
    </source>
</evidence>
<dbReference type="GO" id="GO:0005737">
    <property type="term" value="C:cytoplasm"/>
    <property type="evidence" value="ECO:0007669"/>
    <property type="project" value="UniProtKB-SubCell"/>
</dbReference>
<sequence length="273" mass="31660">MSDDNKADLLRLASEYADKNIDLFDLLSIDALTAKEDIQRAWRKASVKYHPDKARDNFDAEKWELLERARDILADDGARATYERAMKAKLLRKQEREAFDRERRKYADDLEAAELAARVAQQEKTQRDREALEKERARLAEAQRMREEETRRQADADQEMKDLLEAKRRLKEKKEEKNRRRQAKESMKAAGRPSGPVNGVVLVPGSYMVDVGAGQKPYWQLVCDKLRAVQNARNVAKMEDAPVDEVQDAEREVQEARRLIAEAENKYRQETAV</sequence>
<evidence type="ECO:0000256" key="3">
    <source>
        <dbReference type="ARBA" id="ARBA00022490"/>
    </source>
</evidence>
<organism evidence="9 10">
    <name type="scientific">Emericellopsis atlantica</name>
    <dbReference type="NCBI Taxonomy" id="2614577"/>
    <lineage>
        <taxon>Eukaryota</taxon>
        <taxon>Fungi</taxon>
        <taxon>Dikarya</taxon>
        <taxon>Ascomycota</taxon>
        <taxon>Pezizomycotina</taxon>
        <taxon>Sordariomycetes</taxon>
        <taxon>Hypocreomycetidae</taxon>
        <taxon>Hypocreales</taxon>
        <taxon>Bionectriaceae</taxon>
        <taxon>Emericellopsis</taxon>
    </lineage>
</organism>